<proteinExistence type="predicted"/>
<evidence type="ECO:0000313" key="3">
    <source>
        <dbReference type="Proteomes" id="UP000186955"/>
    </source>
</evidence>
<keyword evidence="3" id="KW-1185">Reference proteome</keyword>
<accession>A0A1Q5UAH3</accession>
<evidence type="ECO:0000313" key="2">
    <source>
        <dbReference type="EMBL" id="OKP09473.1"/>
    </source>
</evidence>
<dbReference type="EMBL" id="MNBE01000516">
    <property type="protein sequence ID" value="OKP09473.1"/>
    <property type="molecule type" value="Genomic_DNA"/>
</dbReference>
<dbReference type="AlphaFoldDB" id="A0A1Q5UAH3"/>
<feature type="region of interest" description="Disordered" evidence="1">
    <location>
        <begin position="145"/>
        <end position="182"/>
    </location>
</feature>
<comment type="caution">
    <text evidence="2">The sequence shown here is derived from an EMBL/GenBank/DDBJ whole genome shotgun (WGS) entry which is preliminary data.</text>
</comment>
<reference evidence="2 3" key="1">
    <citation type="submission" date="2016-10" db="EMBL/GenBank/DDBJ databases">
        <title>Genome sequence of the ascomycete fungus Penicillium subrubescens.</title>
        <authorList>
            <person name="De Vries R.P."/>
            <person name="Peng M."/>
            <person name="Dilokpimol A."/>
            <person name="Hilden K."/>
            <person name="Makela M.R."/>
            <person name="Grigoriev I."/>
            <person name="Riley R."/>
            <person name="Granchi Z."/>
        </authorList>
    </citation>
    <scope>NUCLEOTIDE SEQUENCE [LARGE SCALE GENOMIC DNA]</scope>
    <source>
        <strain evidence="2 3">CBS 132785</strain>
    </source>
</reference>
<organism evidence="2 3">
    <name type="scientific">Penicillium subrubescens</name>
    <dbReference type="NCBI Taxonomy" id="1316194"/>
    <lineage>
        <taxon>Eukaryota</taxon>
        <taxon>Fungi</taxon>
        <taxon>Dikarya</taxon>
        <taxon>Ascomycota</taxon>
        <taxon>Pezizomycotina</taxon>
        <taxon>Eurotiomycetes</taxon>
        <taxon>Eurotiomycetidae</taxon>
        <taxon>Eurotiales</taxon>
        <taxon>Aspergillaceae</taxon>
        <taxon>Penicillium</taxon>
    </lineage>
</organism>
<evidence type="ECO:0000256" key="1">
    <source>
        <dbReference type="SAM" id="MobiDB-lite"/>
    </source>
</evidence>
<gene>
    <name evidence="2" type="ORF">PENSUB_5180</name>
</gene>
<sequence>MLRTIDRELSDSNCQEAIPLPIAQALHDMSVVAACMQETSKHYNLISCLDENYACLANDAASDWQEHEIPWLRLVQGLLENVQCRGTEINRQARKDIVSLRDRHRQFWNSIDDCMLLWSNHNPIVPMVLNQAPVPRASVESSTLWEASWDSPDASPMPTATQKRKSRKWPGSSNGNAEAALG</sequence>
<protein>
    <submittedName>
        <fullName evidence="2">Uncharacterized protein</fullName>
    </submittedName>
</protein>
<dbReference type="Proteomes" id="UP000186955">
    <property type="component" value="Unassembled WGS sequence"/>
</dbReference>
<name>A0A1Q5UAH3_9EURO</name>